<organism evidence="1 2">
    <name type="scientific">Caerostris extrusa</name>
    <name type="common">Bark spider</name>
    <name type="synonym">Caerostris bankana</name>
    <dbReference type="NCBI Taxonomy" id="172846"/>
    <lineage>
        <taxon>Eukaryota</taxon>
        <taxon>Metazoa</taxon>
        <taxon>Ecdysozoa</taxon>
        <taxon>Arthropoda</taxon>
        <taxon>Chelicerata</taxon>
        <taxon>Arachnida</taxon>
        <taxon>Araneae</taxon>
        <taxon>Araneomorphae</taxon>
        <taxon>Entelegynae</taxon>
        <taxon>Araneoidea</taxon>
        <taxon>Araneidae</taxon>
        <taxon>Caerostris</taxon>
    </lineage>
</organism>
<name>A0AAV4NAL3_CAEEX</name>
<sequence>MANRQTKKAKPLSHTFCENCGWRRGDVPRQTTRTDDRTGSCVLYHSSMLTRTDVSLEIRDSQREPFVAACDWGWTLSACRTWSRKSRNHDSEIYGG</sequence>
<reference evidence="1 2" key="1">
    <citation type="submission" date="2021-06" db="EMBL/GenBank/DDBJ databases">
        <title>Caerostris extrusa draft genome.</title>
        <authorList>
            <person name="Kono N."/>
            <person name="Arakawa K."/>
        </authorList>
    </citation>
    <scope>NUCLEOTIDE SEQUENCE [LARGE SCALE GENOMIC DNA]</scope>
</reference>
<evidence type="ECO:0000313" key="2">
    <source>
        <dbReference type="Proteomes" id="UP001054945"/>
    </source>
</evidence>
<protein>
    <submittedName>
        <fullName evidence="1">Uncharacterized protein</fullName>
    </submittedName>
</protein>
<proteinExistence type="predicted"/>
<dbReference type="EMBL" id="BPLR01003155">
    <property type="protein sequence ID" value="GIX81688.1"/>
    <property type="molecule type" value="Genomic_DNA"/>
</dbReference>
<comment type="caution">
    <text evidence="1">The sequence shown here is derived from an EMBL/GenBank/DDBJ whole genome shotgun (WGS) entry which is preliminary data.</text>
</comment>
<dbReference type="AlphaFoldDB" id="A0AAV4NAL3"/>
<gene>
    <name evidence="1" type="ORF">CEXT_513881</name>
</gene>
<accession>A0AAV4NAL3</accession>
<dbReference type="Proteomes" id="UP001054945">
    <property type="component" value="Unassembled WGS sequence"/>
</dbReference>
<keyword evidence="2" id="KW-1185">Reference proteome</keyword>
<evidence type="ECO:0000313" key="1">
    <source>
        <dbReference type="EMBL" id="GIX81688.1"/>
    </source>
</evidence>